<reference evidence="1" key="1">
    <citation type="submission" date="2023-06" db="EMBL/GenBank/DDBJ databases">
        <title>A Treasure from Seagulls: Isolation and Description of Aciduricobacillus qingdaonensis gen. nov., sp. nov., a Rare Obligately Uric Acid-utilizing Member in the Family Bacillaceae.</title>
        <authorList>
            <person name="Liu W."/>
            <person name="Wang B."/>
        </authorList>
    </citation>
    <scope>NUCLEOTIDE SEQUENCE</scope>
    <source>
        <strain evidence="1">44XB</strain>
    </source>
</reference>
<dbReference type="Proteomes" id="UP001180087">
    <property type="component" value="Chromosome"/>
</dbReference>
<dbReference type="EMBL" id="CP129113">
    <property type="protein sequence ID" value="WLV24573.1"/>
    <property type="molecule type" value="Genomic_DNA"/>
</dbReference>
<evidence type="ECO:0000313" key="1">
    <source>
        <dbReference type="EMBL" id="WLV24573.1"/>
    </source>
</evidence>
<name>A0ABY9KY90_9BACI</name>
<protein>
    <submittedName>
        <fullName evidence="1">Uncharacterized protein</fullName>
    </submittedName>
</protein>
<keyword evidence="2" id="KW-1185">Reference proteome</keyword>
<accession>A0ABY9KY90</accession>
<sequence length="55" mass="6175">MRCGAKCFLVEFEKDGVKQVMPVNARTAAGARKIIREEFGANLAISKVYEEKRKS</sequence>
<dbReference type="RefSeq" id="WP_348027741.1">
    <property type="nucleotide sequence ID" value="NZ_CP129113.1"/>
</dbReference>
<gene>
    <name evidence="1" type="ORF">QR721_13160</name>
</gene>
<evidence type="ECO:0000313" key="2">
    <source>
        <dbReference type="Proteomes" id="UP001180087"/>
    </source>
</evidence>
<organism evidence="1 2">
    <name type="scientific">Aciduricibacillus chroicocephali</name>
    <dbReference type="NCBI Taxonomy" id="3054939"/>
    <lineage>
        <taxon>Bacteria</taxon>
        <taxon>Bacillati</taxon>
        <taxon>Bacillota</taxon>
        <taxon>Bacilli</taxon>
        <taxon>Bacillales</taxon>
        <taxon>Bacillaceae</taxon>
        <taxon>Aciduricibacillus</taxon>
    </lineage>
</organism>
<proteinExistence type="predicted"/>